<reference evidence="2" key="2">
    <citation type="submission" date="2020-09" db="EMBL/GenBank/DDBJ databases">
        <authorList>
            <person name="Sun Q."/>
            <person name="Zhou Y."/>
        </authorList>
    </citation>
    <scope>NUCLEOTIDE SEQUENCE</scope>
    <source>
        <strain evidence="2">CGMCC 1.12181</strain>
    </source>
</reference>
<dbReference type="RefSeq" id="WP_188364622.1">
    <property type="nucleotide sequence ID" value="NZ_BAABJF010000017.1"/>
</dbReference>
<evidence type="ECO:0000313" key="3">
    <source>
        <dbReference type="Proteomes" id="UP000605253"/>
    </source>
</evidence>
<dbReference type="InterPro" id="IPR053135">
    <property type="entry name" value="AKR2_Oxidoreductase"/>
</dbReference>
<dbReference type="PANTHER" id="PTHR43312">
    <property type="entry name" value="D-THREO-ALDOSE 1-DEHYDROGENASE"/>
    <property type="match status" value="1"/>
</dbReference>
<dbReference type="PANTHER" id="PTHR43312:SF1">
    <property type="entry name" value="NADP-DEPENDENT OXIDOREDUCTASE DOMAIN-CONTAINING PROTEIN"/>
    <property type="match status" value="1"/>
</dbReference>
<comment type="caution">
    <text evidence="2">The sequence shown here is derived from an EMBL/GenBank/DDBJ whole genome shotgun (WGS) entry which is preliminary data.</text>
</comment>
<organism evidence="2 3">
    <name type="scientific">Marinicella pacifica</name>
    <dbReference type="NCBI Taxonomy" id="1171543"/>
    <lineage>
        <taxon>Bacteria</taxon>
        <taxon>Pseudomonadati</taxon>
        <taxon>Pseudomonadota</taxon>
        <taxon>Gammaproteobacteria</taxon>
        <taxon>Lysobacterales</taxon>
        <taxon>Marinicellaceae</taxon>
        <taxon>Marinicella</taxon>
    </lineage>
</organism>
<reference evidence="2" key="1">
    <citation type="journal article" date="2014" name="Int. J. Syst. Evol. Microbiol.">
        <title>Complete genome sequence of Corynebacterium casei LMG S-19264T (=DSM 44701T), isolated from a smear-ripened cheese.</title>
        <authorList>
            <consortium name="US DOE Joint Genome Institute (JGI-PGF)"/>
            <person name="Walter F."/>
            <person name="Albersmeier A."/>
            <person name="Kalinowski J."/>
            <person name="Ruckert C."/>
        </authorList>
    </citation>
    <scope>NUCLEOTIDE SEQUENCE</scope>
    <source>
        <strain evidence="2">CGMCC 1.12181</strain>
    </source>
</reference>
<keyword evidence="3" id="KW-1185">Reference proteome</keyword>
<dbReference type="Gene3D" id="3.20.20.100">
    <property type="entry name" value="NADP-dependent oxidoreductase domain"/>
    <property type="match status" value="1"/>
</dbReference>
<dbReference type="CDD" id="cd19095">
    <property type="entry name" value="AKR_PA4992-like"/>
    <property type="match status" value="1"/>
</dbReference>
<dbReference type="Pfam" id="PF00248">
    <property type="entry name" value="Aldo_ket_red"/>
    <property type="match status" value="1"/>
</dbReference>
<dbReference type="SUPFAM" id="SSF51430">
    <property type="entry name" value="NAD(P)-linked oxidoreductase"/>
    <property type="match status" value="1"/>
</dbReference>
<evidence type="ECO:0000313" key="2">
    <source>
        <dbReference type="EMBL" id="GGF91063.1"/>
    </source>
</evidence>
<accession>A0A917FND8</accession>
<evidence type="ECO:0000259" key="1">
    <source>
        <dbReference type="Pfam" id="PF00248"/>
    </source>
</evidence>
<dbReference type="InterPro" id="IPR023210">
    <property type="entry name" value="NADP_OxRdtase_dom"/>
</dbReference>
<gene>
    <name evidence="2" type="ORF">GCM10011365_10320</name>
</gene>
<dbReference type="Proteomes" id="UP000605253">
    <property type="component" value="Unassembled WGS sequence"/>
</dbReference>
<proteinExistence type="predicted"/>
<sequence>MQYRPLAQFQVSEVGLGCASYWGKKHFSEQQASHVVQTALEQGINYMDTGASYSGGYAEQRLGRILRHVADKDTLVVSSKVGTEVGRFGRLYKDFSPQNIRHSCERSLTRLGIEQLSVCFLHGPNVEDFNDKTYQTLAELKQAGKVALWGVNTFNPHIIQLTQESHQFDVLMTDFNIFKPHQLNTLKSARQQGLEVIIAGALGSALYSREWQRAYRLKNLWYKLRAFKNNRAQLKAAKYFDFLNTHPDLTATQLALAYVLRFNCFSSALIGSTSAGHIRDLTAVSGQSIPSEYFQQISQAQKHCGFV</sequence>
<dbReference type="AlphaFoldDB" id="A0A917FND8"/>
<protein>
    <submittedName>
        <fullName evidence="2">Oxidoreductase</fullName>
    </submittedName>
</protein>
<name>A0A917FND8_9GAMM</name>
<feature type="domain" description="NADP-dependent oxidoreductase" evidence="1">
    <location>
        <begin position="14"/>
        <end position="300"/>
    </location>
</feature>
<dbReference type="EMBL" id="BMEO01000003">
    <property type="protein sequence ID" value="GGF91063.1"/>
    <property type="molecule type" value="Genomic_DNA"/>
</dbReference>
<dbReference type="InterPro" id="IPR036812">
    <property type="entry name" value="NAD(P)_OxRdtase_dom_sf"/>
</dbReference>